<protein>
    <submittedName>
        <fullName evidence="2">DNA polymerase III subunit epsilon</fullName>
    </submittedName>
</protein>
<gene>
    <name evidence="2" type="ORF">BKD89_04085</name>
</gene>
<evidence type="ECO:0000313" key="3">
    <source>
        <dbReference type="Proteomes" id="UP000273278"/>
    </source>
</evidence>
<name>A0A3G3IGI4_9ARCH</name>
<dbReference type="Gene3D" id="3.30.420.10">
    <property type="entry name" value="Ribonuclease H-like superfamily/Ribonuclease H"/>
    <property type="match status" value="1"/>
</dbReference>
<organism evidence="2 3">
    <name type="scientific">Methanomethylophilus alvi</name>
    <dbReference type="NCBI Taxonomy" id="1291540"/>
    <lineage>
        <taxon>Archaea</taxon>
        <taxon>Methanobacteriati</taxon>
        <taxon>Thermoplasmatota</taxon>
        <taxon>Thermoplasmata</taxon>
        <taxon>Methanomassiliicoccales</taxon>
        <taxon>Methanomethylophilaceae</taxon>
        <taxon>Methanomethylophilus</taxon>
    </lineage>
</organism>
<feature type="domain" description="Exonuclease" evidence="1">
    <location>
        <begin position="1"/>
        <end position="208"/>
    </location>
</feature>
<dbReference type="InterPro" id="IPR036397">
    <property type="entry name" value="RNaseH_sf"/>
</dbReference>
<dbReference type="InterPro" id="IPR013520">
    <property type="entry name" value="Ribonucl_H"/>
</dbReference>
<evidence type="ECO:0000259" key="1">
    <source>
        <dbReference type="SMART" id="SM00479"/>
    </source>
</evidence>
<reference evidence="2 3" key="1">
    <citation type="submission" date="2016-10" db="EMBL/GenBank/DDBJ databases">
        <title>Complete genome of the TMA-utilizing, human hosted archaeon Methanomethylophilus alvus Gen. nov, sp. nov., strain Mx-05, derived from a pure culture.</title>
        <authorList>
            <person name="Brugere J.-F."/>
            <person name="Ben Hania W."/>
            <person name="Chaudhary P.P."/>
            <person name="Gaci N."/>
            <person name="Borrel G."/>
            <person name="Cao Van Tuat L."/>
            <person name="Fardeau M.-L."/>
            <person name="Harris H.M.B."/>
            <person name="O'Toole P.W."/>
            <person name="Ollivier B."/>
        </authorList>
    </citation>
    <scope>NUCLEOTIDE SEQUENCE [LARGE SCALE GENOMIC DNA]</scope>
    <source>
        <strain evidence="2 3">Mx-05</strain>
    </source>
</reference>
<dbReference type="GO" id="GO:0003676">
    <property type="term" value="F:nucleic acid binding"/>
    <property type="evidence" value="ECO:0007669"/>
    <property type="project" value="InterPro"/>
</dbReference>
<proteinExistence type="predicted"/>
<dbReference type="OMA" id="AVMEGWI"/>
<dbReference type="Proteomes" id="UP000273278">
    <property type="component" value="Chromosome"/>
</dbReference>
<accession>A0A3G3IGI4</accession>
<dbReference type="InterPro" id="IPR012337">
    <property type="entry name" value="RNaseH-like_sf"/>
</dbReference>
<sequence>MVLIIDTETTGLSGYPKDRVLEIGIAELEEGSVKPVYSEIIRYSDIAEFDRKYVNPDGSEGIWIYRNSDLRMEDTLNASKDLETVAAEVRGIVSGREVTSYNVPFDFGKFLYREPWCLKELCSVPYDIMELATKRVHSLAEEDMIPDKALQERLLREREESYYPNKWIRSIDAYRALCPEDSMGLEGMRHRAIDDAVMEGWILRTLLKN</sequence>
<dbReference type="AlphaFoldDB" id="A0A3G3IGI4"/>
<evidence type="ECO:0000313" key="2">
    <source>
        <dbReference type="EMBL" id="AYQ54983.1"/>
    </source>
</evidence>
<dbReference type="GeneID" id="41321618"/>
<dbReference type="SUPFAM" id="SSF53098">
    <property type="entry name" value="Ribonuclease H-like"/>
    <property type="match status" value="1"/>
</dbReference>
<dbReference type="EMBL" id="CP017686">
    <property type="protein sequence ID" value="AYQ54983.1"/>
    <property type="molecule type" value="Genomic_DNA"/>
</dbReference>
<dbReference type="RefSeq" id="WP_015504717.1">
    <property type="nucleotide sequence ID" value="NZ_CP017686.1"/>
</dbReference>
<dbReference type="SMART" id="SM00479">
    <property type="entry name" value="EXOIII"/>
    <property type="match status" value="1"/>
</dbReference>
<dbReference type="CDD" id="cd06127">
    <property type="entry name" value="DEDDh"/>
    <property type="match status" value="1"/>
</dbReference>
<dbReference type="Pfam" id="PF00929">
    <property type="entry name" value="RNase_T"/>
    <property type="match status" value="1"/>
</dbReference>